<reference evidence="5 6" key="1">
    <citation type="submission" date="2018-11" db="EMBL/GenBank/DDBJ databases">
        <title>Genome sequencing of Lautropia sp. KCOM 2505 (= ChDC F240).</title>
        <authorList>
            <person name="Kook J.-K."/>
            <person name="Park S.-N."/>
            <person name="Lim Y.K."/>
        </authorList>
    </citation>
    <scope>NUCLEOTIDE SEQUENCE [LARGE SCALE GENOMIC DNA]</scope>
    <source>
        <strain evidence="5 6">KCOM 2505</strain>
    </source>
</reference>
<dbReference type="EMBL" id="RRUE01000001">
    <property type="protein sequence ID" value="RRN45506.1"/>
    <property type="molecule type" value="Genomic_DNA"/>
</dbReference>
<comment type="caution">
    <text evidence="5">The sequence shown here is derived from an EMBL/GenBank/DDBJ whole genome shotgun (WGS) entry which is preliminary data.</text>
</comment>
<dbReference type="SUPFAM" id="SSF110738">
    <property type="entry name" value="Glycerate kinase I"/>
    <property type="match status" value="1"/>
</dbReference>
<dbReference type="InterPro" id="IPR004381">
    <property type="entry name" value="Glycerate_kinase"/>
</dbReference>
<organism evidence="5 6">
    <name type="scientific">Lautropia dentalis</name>
    <dbReference type="NCBI Taxonomy" id="2490857"/>
    <lineage>
        <taxon>Bacteria</taxon>
        <taxon>Pseudomonadati</taxon>
        <taxon>Pseudomonadota</taxon>
        <taxon>Betaproteobacteria</taxon>
        <taxon>Burkholderiales</taxon>
        <taxon>Burkholderiaceae</taxon>
        <taxon>Lautropia</taxon>
    </lineage>
</organism>
<dbReference type="NCBIfam" id="TIGR00045">
    <property type="entry name" value="glycerate kinase"/>
    <property type="match status" value="1"/>
</dbReference>
<dbReference type="PANTHER" id="PTHR21599">
    <property type="entry name" value="GLYCERATE KINASE"/>
    <property type="match status" value="1"/>
</dbReference>
<dbReference type="PANTHER" id="PTHR21599:SF0">
    <property type="entry name" value="GLYCERATE KINASE"/>
    <property type="match status" value="1"/>
</dbReference>
<evidence type="ECO:0000256" key="1">
    <source>
        <dbReference type="ARBA" id="ARBA00006284"/>
    </source>
</evidence>
<name>A0A3R8LSZ0_9BURK</name>
<dbReference type="OrthoDB" id="9774290at2"/>
<keyword evidence="6" id="KW-1185">Reference proteome</keyword>
<sequence>MPIIPRNILVAPAGFKESLDAGTVARAISAGVRRTMPGARVKTVPVPDGGEGTAHMLAESTGGRLVHRTVTGPVGQPVESHFALLGGKAQGVAVVEMAAAAGLRLVPRDMRDPTLTTTRGVGELIHAALEHDIHTILIGCGDSGTSDGGLGALQALGVRIADAQGREVGHGGRCLADVATLDMSGLPSALRDGKVKMVMALNAHNILTGERGVARVFGPQKGASPQQVAELERGFDNWARKLAEYALPQARDIDFARGAGTGASGGLGAGLAAIGAQLVSRFQALLDSGLAGFDMNALLKGADLVITAEGAIDFQTPRGKVPAEIARRAGELGVPVVALAGTLGKGAQDVYDIGIDAIASIVPIPMSLEQAIEAGERLLVEATERLMRTLLLGVAMTVRSTDVKETAAAW</sequence>
<gene>
    <name evidence="5" type="ORF">EHV23_04765</name>
</gene>
<dbReference type="Gene3D" id="3.40.50.10350">
    <property type="entry name" value="Glycerate kinase, domain 1"/>
    <property type="match status" value="1"/>
</dbReference>
<dbReference type="GO" id="GO:0008887">
    <property type="term" value="F:glycerate kinase activity"/>
    <property type="evidence" value="ECO:0007669"/>
    <property type="project" value="UniProtKB-UniRule"/>
</dbReference>
<evidence type="ECO:0000256" key="3">
    <source>
        <dbReference type="ARBA" id="ARBA00022777"/>
    </source>
</evidence>
<accession>A0A3R8LSZ0</accession>
<dbReference type="Proteomes" id="UP000270261">
    <property type="component" value="Unassembled WGS sequence"/>
</dbReference>
<dbReference type="AlphaFoldDB" id="A0A3R8LSZ0"/>
<dbReference type="InterPro" id="IPR036129">
    <property type="entry name" value="Glycerate_kinase_sf"/>
</dbReference>
<dbReference type="InterPro" id="IPR018193">
    <property type="entry name" value="Glyc_kinase_flavodox-like_fold"/>
</dbReference>
<evidence type="ECO:0000313" key="6">
    <source>
        <dbReference type="Proteomes" id="UP000270261"/>
    </source>
</evidence>
<evidence type="ECO:0000313" key="5">
    <source>
        <dbReference type="EMBL" id="RRN45506.1"/>
    </source>
</evidence>
<dbReference type="Gene3D" id="3.90.1510.10">
    <property type="entry name" value="Glycerate kinase, domain 2"/>
    <property type="match status" value="1"/>
</dbReference>
<dbReference type="GO" id="GO:0031388">
    <property type="term" value="P:organic acid phosphorylation"/>
    <property type="evidence" value="ECO:0007669"/>
    <property type="project" value="UniProtKB-UniRule"/>
</dbReference>
<dbReference type="PIRSF" id="PIRSF006078">
    <property type="entry name" value="GlxK"/>
    <property type="match status" value="1"/>
</dbReference>
<keyword evidence="2 4" id="KW-0808">Transferase</keyword>
<proteinExistence type="inferred from homology"/>
<dbReference type="InterPro" id="IPR018197">
    <property type="entry name" value="Glycerate_kinase_RE-like"/>
</dbReference>
<evidence type="ECO:0000256" key="2">
    <source>
        <dbReference type="ARBA" id="ARBA00022679"/>
    </source>
</evidence>
<comment type="similarity">
    <text evidence="1 4">Belongs to the glycerate kinase type-1 family.</text>
</comment>
<keyword evidence="3 4" id="KW-0418">Kinase</keyword>
<dbReference type="Pfam" id="PF02595">
    <property type="entry name" value="Gly_kinase"/>
    <property type="match status" value="1"/>
</dbReference>
<evidence type="ECO:0000256" key="4">
    <source>
        <dbReference type="PIRNR" id="PIRNR006078"/>
    </source>
</evidence>
<protein>
    <submittedName>
        <fullName evidence="5">Glycerate kinase</fullName>
    </submittedName>
</protein>